<evidence type="ECO:0000313" key="2">
    <source>
        <dbReference type="EMBL" id="KAF0895746.1"/>
    </source>
</evidence>
<dbReference type="Proteomes" id="UP000479710">
    <property type="component" value="Unassembled WGS sequence"/>
</dbReference>
<accession>A0A6G1C6F6</accession>
<keyword evidence="3" id="KW-1185">Reference proteome</keyword>
<evidence type="ECO:0000313" key="3">
    <source>
        <dbReference type="Proteomes" id="UP000479710"/>
    </source>
</evidence>
<sequence length="93" mass="10092">MFDKEISSEDGVGVLEEVGRLAVKCTSELVHERPTMKQVAEYLEILWRRLKKHLAEGARAATGCTEAEAEAASADGKGTELDGPLSTDIRDCT</sequence>
<gene>
    <name evidence="2" type="ORF">E2562_014355</name>
</gene>
<comment type="caution">
    <text evidence="2">The sequence shown here is derived from an EMBL/GenBank/DDBJ whole genome shotgun (WGS) entry which is preliminary data.</text>
</comment>
<reference evidence="2 3" key="1">
    <citation type="submission" date="2019-11" db="EMBL/GenBank/DDBJ databases">
        <title>Whole genome sequence of Oryza granulata.</title>
        <authorList>
            <person name="Li W."/>
        </authorList>
    </citation>
    <scope>NUCLEOTIDE SEQUENCE [LARGE SCALE GENOMIC DNA]</scope>
    <source>
        <strain evidence="3">cv. Menghai</strain>
        <tissue evidence="2">Leaf</tissue>
    </source>
</reference>
<proteinExistence type="predicted"/>
<protein>
    <submittedName>
        <fullName evidence="2">Uncharacterized protein</fullName>
    </submittedName>
</protein>
<feature type="region of interest" description="Disordered" evidence="1">
    <location>
        <begin position="66"/>
        <end position="93"/>
    </location>
</feature>
<dbReference type="EMBL" id="SPHZ02000010">
    <property type="protein sequence ID" value="KAF0895746.1"/>
    <property type="molecule type" value="Genomic_DNA"/>
</dbReference>
<dbReference type="AlphaFoldDB" id="A0A6G1C6F6"/>
<dbReference type="OrthoDB" id="2017579at2759"/>
<organism evidence="2 3">
    <name type="scientific">Oryza meyeriana var. granulata</name>
    <dbReference type="NCBI Taxonomy" id="110450"/>
    <lineage>
        <taxon>Eukaryota</taxon>
        <taxon>Viridiplantae</taxon>
        <taxon>Streptophyta</taxon>
        <taxon>Embryophyta</taxon>
        <taxon>Tracheophyta</taxon>
        <taxon>Spermatophyta</taxon>
        <taxon>Magnoliopsida</taxon>
        <taxon>Liliopsida</taxon>
        <taxon>Poales</taxon>
        <taxon>Poaceae</taxon>
        <taxon>BOP clade</taxon>
        <taxon>Oryzoideae</taxon>
        <taxon>Oryzeae</taxon>
        <taxon>Oryzinae</taxon>
        <taxon>Oryza</taxon>
        <taxon>Oryza meyeriana</taxon>
    </lineage>
</organism>
<evidence type="ECO:0000256" key="1">
    <source>
        <dbReference type="SAM" id="MobiDB-lite"/>
    </source>
</evidence>
<name>A0A6G1C6F6_9ORYZ</name>